<name>A0A5N5H2X0_9ROSA</name>
<accession>A0A5N5H2X0</accession>
<sequence length="513" mass="57034">MTIETVSGEVENKGLWSGFEDRCVKAFSLRGCEKLSPLGMGSFLKGVGSSLPSRVWKTLSFQWCGKLSPLGVGSSLSSRVWEAHNLGCLKVDDGFSSFGSWFKPTSSSLESYEDEVLGDPHDHQTCLPFDEEAGEEHRYRDRALDIGASTSHVSLVEEGILNVIPIFRSEFTVDHLDKNLLDSRRQLDALRESCCIPNNIGMGLVRDEELPTDPPKGHVMFYTQILEKLGIKLSLHPWLQKMLTIMGYAPGQLNPSLWETLIGTYIIWIECGLGEPSFLQWQYCYKMRLAKSSTGYVECACRSEKEHIVFVSKKAIKLSGQELADVQKVLSNQKRIDTWTSYDPCFKSMISSPCCPSARDEFVNNCLAGHRATIDEFGEPLIENESDRDWMMRLFAYCSMDGQGSTIGTSEFVGTRATDANNFKCSTGITASVPKASENGVSLVEIRYEGKTSLVELIIDDQVPGRLVSNLLSLDFIILEGTFVRVQPHLVPPQDGEGFRQVGDVLANMLALD</sequence>
<reference evidence="1 2" key="1">
    <citation type="submission" date="2019-09" db="EMBL/GenBank/DDBJ databases">
        <authorList>
            <person name="Ou C."/>
        </authorList>
    </citation>
    <scope>NUCLEOTIDE SEQUENCE [LARGE SCALE GENOMIC DNA]</scope>
    <source>
        <strain evidence="1">S2</strain>
        <tissue evidence="1">Leaf</tissue>
    </source>
</reference>
<reference evidence="1 2" key="3">
    <citation type="submission" date="2019-11" db="EMBL/GenBank/DDBJ databases">
        <title>A de novo genome assembly of a pear dwarfing rootstock.</title>
        <authorList>
            <person name="Wang F."/>
            <person name="Wang J."/>
            <person name="Li S."/>
            <person name="Zhang Y."/>
            <person name="Fang M."/>
            <person name="Ma L."/>
            <person name="Zhao Y."/>
            <person name="Jiang S."/>
        </authorList>
    </citation>
    <scope>NUCLEOTIDE SEQUENCE [LARGE SCALE GENOMIC DNA]</scope>
    <source>
        <strain evidence="1">S2</strain>
        <tissue evidence="1">Leaf</tissue>
    </source>
</reference>
<proteinExistence type="predicted"/>
<keyword evidence="2" id="KW-1185">Reference proteome</keyword>
<dbReference type="OrthoDB" id="1750978at2759"/>
<reference evidence="2" key="2">
    <citation type="submission" date="2019-10" db="EMBL/GenBank/DDBJ databases">
        <title>A de novo genome assembly of a pear dwarfing rootstock.</title>
        <authorList>
            <person name="Wang F."/>
            <person name="Wang J."/>
            <person name="Li S."/>
            <person name="Zhang Y."/>
            <person name="Fang M."/>
            <person name="Ma L."/>
            <person name="Zhao Y."/>
            <person name="Jiang S."/>
        </authorList>
    </citation>
    <scope>NUCLEOTIDE SEQUENCE [LARGE SCALE GENOMIC DNA]</scope>
</reference>
<comment type="caution">
    <text evidence="1">The sequence shown here is derived from an EMBL/GenBank/DDBJ whole genome shotgun (WGS) entry which is preliminary data.</text>
</comment>
<dbReference type="Proteomes" id="UP000327157">
    <property type="component" value="Chromosome 15"/>
</dbReference>
<evidence type="ECO:0000313" key="1">
    <source>
        <dbReference type="EMBL" id="KAB2617444.1"/>
    </source>
</evidence>
<protein>
    <submittedName>
        <fullName evidence="1">Uncharacterized protein</fullName>
    </submittedName>
</protein>
<gene>
    <name evidence="1" type="ORF">D8674_013313</name>
</gene>
<evidence type="ECO:0000313" key="2">
    <source>
        <dbReference type="Proteomes" id="UP000327157"/>
    </source>
</evidence>
<dbReference type="AlphaFoldDB" id="A0A5N5H2X0"/>
<organism evidence="1 2">
    <name type="scientific">Pyrus ussuriensis x Pyrus communis</name>
    <dbReference type="NCBI Taxonomy" id="2448454"/>
    <lineage>
        <taxon>Eukaryota</taxon>
        <taxon>Viridiplantae</taxon>
        <taxon>Streptophyta</taxon>
        <taxon>Embryophyta</taxon>
        <taxon>Tracheophyta</taxon>
        <taxon>Spermatophyta</taxon>
        <taxon>Magnoliopsida</taxon>
        <taxon>eudicotyledons</taxon>
        <taxon>Gunneridae</taxon>
        <taxon>Pentapetalae</taxon>
        <taxon>rosids</taxon>
        <taxon>fabids</taxon>
        <taxon>Rosales</taxon>
        <taxon>Rosaceae</taxon>
        <taxon>Amygdaloideae</taxon>
        <taxon>Maleae</taxon>
        <taxon>Pyrus</taxon>
    </lineage>
</organism>
<dbReference type="EMBL" id="SMOL01000401">
    <property type="protein sequence ID" value="KAB2617444.1"/>
    <property type="molecule type" value="Genomic_DNA"/>
</dbReference>